<dbReference type="Gene3D" id="2.130.10.10">
    <property type="entry name" value="YVTN repeat-like/Quinoprotein amine dehydrogenase"/>
    <property type="match status" value="1"/>
</dbReference>
<keyword evidence="8" id="KW-1185">Reference proteome</keyword>
<comment type="similarity">
    <text evidence="1 4">Belongs to the VPS41 family.</text>
</comment>
<evidence type="ECO:0000256" key="2">
    <source>
        <dbReference type="ARBA" id="ARBA00022448"/>
    </source>
</evidence>
<evidence type="ECO:0000259" key="6">
    <source>
        <dbReference type="Pfam" id="PF23411"/>
    </source>
</evidence>
<keyword evidence="4" id="KW-0968">Cytoplasmic vesicle</keyword>
<dbReference type="Pfam" id="PF23411">
    <property type="entry name" value="Beta-prop_Vps41"/>
    <property type="match status" value="1"/>
</dbReference>
<feature type="repeat" description="CHCR" evidence="5">
    <location>
        <begin position="508"/>
        <end position="652"/>
    </location>
</feature>
<feature type="domain" description="Vps41 beta-propeller" evidence="6">
    <location>
        <begin position="1"/>
        <end position="298"/>
    </location>
</feature>
<comment type="subcellular location">
    <subcellularLocation>
        <location evidence="4">Endosome membrane</location>
        <topology evidence="4">Peripheral membrane protein</topology>
    </subcellularLocation>
    <subcellularLocation>
        <location evidence="4">Late endosome membrane</location>
        <topology evidence="4">Peripheral membrane protein</topology>
    </subcellularLocation>
    <subcellularLocation>
        <location evidence="4">Early endosome membrane</location>
        <topology evidence="4">Peripheral membrane protein</topology>
    </subcellularLocation>
    <subcellularLocation>
        <location evidence="4">Lysosome membrane</location>
        <topology evidence="4">Peripheral membrane protein</topology>
    </subcellularLocation>
    <subcellularLocation>
        <location evidence="4">Golgi apparatus</location>
        <location evidence="4">trans-Golgi network</location>
    </subcellularLocation>
    <subcellularLocation>
        <location evidence="4">Cytoplasmic vesicle</location>
        <location evidence="4">Clathrin-coated vesicle</location>
    </subcellularLocation>
</comment>
<dbReference type="SMART" id="SM00299">
    <property type="entry name" value="CLH"/>
    <property type="match status" value="1"/>
</dbReference>
<name>A0ABQ9F8V5_TEGGR</name>
<dbReference type="InterPro" id="IPR011990">
    <property type="entry name" value="TPR-like_helical_dom_sf"/>
</dbReference>
<dbReference type="EMBL" id="JARBDR010000342">
    <property type="protein sequence ID" value="KAJ8313762.1"/>
    <property type="molecule type" value="Genomic_DNA"/>
</dbReference>
<evidence type="ECO:0000256" key="4">
    <source>
        <dbReference type="PIRNR" id="PIRNR028921"/>
    </source>
</evidence>
<dbReference type="InterPro" id="IPR036322">
    <property type="entry name" value="WD40_repeat_dom_sf"/>
</dbReference>
<evidence type="ECO:0000256" key="1">
    <source>
        <dbReference type="ARBA" id="ARBA00009582"/>
    </source>
</evidence>
<keyword evidence="4" id="KW-0458">Lysosome</keyword>
<gene>
    <name evidence="7" type="ORF">KUTeg_008323</name>
</gene>
<evidence type="ECO:0000313" key="8">
    <source>
        <dbReference type="Proteomes" id="UP001217089"/>
    </source>
</evidence>
<dbReference type="SUPFAM" id="SSF57850">
    <property type="entry name" value="RING/U-box"/>
    <property type="match status" value="1"/>
</dbReference>
<reference evidence="7 8" key="1">
    <citation type="submission" date="2022-12" db="EMBL/GenBank/DDBJ databases">
        <title>Chromosome-level genome of Tegillarca granosa.</title>
        <authorList>
            <person name="Kim J."/>
        </authorList>
    </citation>
    <scope>NUCLEOTIDE SEQUENCE [LARGE SCALE GENOMIC DNA]</scope>
    <source>
        <strain evidence="7">Teg-2019</strain>
        <tissue evidence="7">Adductor muscle</tissue>
    </source>
</reference>
<keyword evidence="2 4" id="KW-0813">Transport</keyword>
<dbReference type="InterPro" id="IPR015943">
    <property type="entry name" value="WD40/YVTN_repeat-like_dom_sf"/>
</dbReference>
<dbReference type="Proteomes" id="UP001217089">
    <property type="component" value="Unassembled WGS sequence"/>
</dbReference>
<dbReference type="InterPro" id="IPR016902">
    <property type="entry name" value="Vps41"/>
</dbReference>
<protein>
    <recommendedName>
        <fullName evidence="4">Vacuolar protein sorting-associated protein 41 homolog</fullName>
    </recommendedName>
</protein>
<keyword evidence="3 4" id="KW-0653">Protein transport</keyword>
<comment type="function">
    <text evidence="4">Plays a role in vesicle-mediated protein trafficking to lysosomal compartments including the endocytic membrane transport pathways.</text>
</comment>
<dbReference type="Pfam" id="PF23556">
    <property type="entry name" value="TPR_Vps41"/>
    <property type="match status" value="1"/>
</dbReference>
<dbReference type="PANTHER" id="PTHR12616">
    <property type="entry name" value="VACUOLAR PROTEIN SORTING VPS41"/>
    <property type="match status" value="1"/>
</dbReference>
<keyword evidence="4" id="KW-0967">Endosome</keyword>
<evidence type="ECO:0000313" key="7">
    <source>
        <dbReference type="EMBL" id="KAJ8313762.1"/>
    </source>
</evidence>
<dbReference type="InterPro" id="IPR045111">
    <property type="entry name" value="Vps41/Vps8"/>
</dbReference>
<evidence type="ECO:0000256" key="5">
    <source>
        <dbReference type="PROSITE-ProRule" id="PRU01006"/>
    </source>
</evidence>
<keyword evidence="4" id="KW-0333">Golgi apparatus</keyword>
<evidence type="ECO:0000256" key="3">
    <source>
        <dbReference type="ARBA" id="ARBA00022927"/>
    </source>
</evidence>
<dbReference type="SUPFAM" id="SSF50978">
    <property type="entry name" value="WD40 repeat-like"/>
    <property type="match status" value="1"/>
</dbReference>
<dbReference type="InterPro" id="IPR000547">
    <property type="entry name" value="Clathrin_H-chain/VPS_repeat"/>
</dbReference>
<organism evidence="7 8">
    <name type="scientific">Tegillarca granosa</name>
    <name type="common">Malaysian cockle</name>
    <name type="synonym">Anadara granosa</name>
    <dbReference type="NCBI Taxonomy" id="220873"/>
    <lineage>
        <taxon>Eukaryota</taxon>
        <taxon>Metazoa</taxon>
        <taxon>Spiralia</taxon>
        <taxon>Lophotrochozoa</taxon>
        <taxon>Mollusca</taxon>
        <taxon>Bivalvia</taxon>
        <taxon>Autobranchia</taxon>
        <taxon>Pteriomorphia</taxon>
        <taxon>Arcoida</taxon>
        <taxon>Arcoidea</taxon>
        <taxon>Arcidae</taxon>
        <taxon>Tegillarca</taxon>
    </lineage>
</organism>
<dbReference type="Gene3D" id="1.25.40.10">
    <property type="entry name" value="Tetratricopeptide repeat domain"/>
    <property type="match status" value="1"/>
</dbReference>
<accession>A0ABQ9F8V5</accession>
<dbReference type="InterPro" id="IPR057780">
    <property type="entry name" value="Beta-prop_Vps41"/>
</dbReference>
<proteinExistence type="inferred from homology"/>
<dbReference type="PROSITE" id="PS50236">
    <property type="entry name" value="CHCR"/>
    <property type="match status" value="1"/>
</dbReference>
<comment type="caution">
    <text evidence="7">The sequence shown here is derived from an EMBL/GenBank/DDBJ whole genome shotgun (WGS) entry which is preliminary data.</text>
</comment>
<dbReference type="PIRSF" id="PIRSF028921">
    <property type="entry name" value="VPS41"/>
    <property type="match status" value="1"/>
</dbReference>
<dbReference type="PANTHER" id="PTHR12616:SF1">
    <property type="entry name" value="VACUOLAR PROTEIN SORTING-ASSOCIATED PROTEIN 41 HOMOLOG"/>
    <property type="match status" value="1"/>
</dbReference>
<sequence length="771" mass="89148">MIYILDHIGNNIRGQEMAAVHTTTVNQISIDDNGDHIASCSDDGRVVISGLYTRDNDQNLNFDRPVKAIAIDPSFYKHGSGKQFVTGDDKLILNEKGFLNRHKTIILHQGEGPVREIKWRGSFIAWANDSGVKIYDMTSRSRITFIAKGHSERADLYHCSLYWKDDRTLLLAWADTVKICIVKDRTTQDARGLPSRYVEIVAMFTTDFYVCGIAPLENNIVVVSCEKDGQNMEGGRLVSKRPHLQILEPHMDTYEELSNDAISIRGFEEYSCNHYQLECITEENLFYIVSPKDIIVAKQRNQDDHIAWLLDHEMYEEAMVAAKQNEHELKKHTYQDIGRQYLDSLMDEGDYEEAARLCVKILGKSKEKWEEEVLKFHKINQLKAVAPYIPTQDPVLSPAIYEMILNEFIQCDCEKFLKTLKEWPPTLYKIENIITATSEKLDRDRDNKILLQALGELYGYERSFDKALAIFIRLKHKDVFTLIHKHNLFNSISDKIVQLMEFDKEQAVTMLINNMDKISIDKVVQQLEKKPSFLHIYLDKIFQKDPQLSHKYHGKQVSLYAQFDRPKLLPFLRSSNYYPLQEAMEVCEIRQLIPEQVFLLGRMGNVKQALHLITDQLGDVDRAIDFCKEKNEPELWEDLIEFSIDKPSFVKGLLQNIGTHVDPIILINRIKLGMEIPDLRDALVKILQDYHLQMSLREGCRRILVADSFHLMERMVRTQKKGICIENLRYASNVAVFYCRHAFHEDCIPSESCPICSTQRRGPGSKGMFAK</sequence>